<evidence type="ECO:0000313" key="2">
    <source>
        <dbReference type="Proteomes" id="UP000279841"/>
    </source>
</evidence>
<keyword evidence="1" id="KW-0614">Plasmid</keyword>
<accession>A0A3P4AWR0</accession>
<protein>
    <submittedName>
        <fullName evidence="1">Uncharacterized protein</fullName>
    </submittedName>
</protein>
<organism evidence="1 2">
    <name type="scientific">Thermus thermophilus</name>
    <dbReference type="NCBI Taxonomy" id="274"/>
    <lineage>
        <taxon>Bacteria</taxon>
        <taxon>Thermotogati</taxon>
        <taxon>Deinococcota</taxon>
        <taxon>Deinococci</taxon>
        <taxon>Thermales</taxon>
        <taxon>Thermaceae</taxon>
        <taxon>Thermus</taxon>
    </lineage>
</organism>
<dbReference type="AlphaFoldDB" id="A0A3P4AWR0"/>
<proteinExistence type="predicted"/>
<reference evidence="1 2" key="1">
    <citation type="submission" date="2018-10" db="EMBL/GenBank/DDBJ databases">
        <authorList>
            <person name="Peiro R."/>
            <person name="Begona"/>
            <person name="Cbmso G."/>
            <person name="Lopez M."/>
            <person name="Gonzalez S."/>
            <person name="Sacristan E."/>
            <person name="Castillo E."/>
        </authorList>
    </citation>
    <scope>NUCLEOTIDE SEQUENCE [LARGE SCALE GENOMIC DNA]</scope>
    <source>
        <strain evidence="1">TTHNAR1</strain>
        <plasmid evidence="2">4</plasmid>
    </source>
</reference>
<dbReference type="EMBL" id="LR027520">
    <property type="protein sequence ID" value="VCU55006.1"/>
    <property type="molecule type" value="Genomic_DNA"/>
</dbReference>
<name>A0A3P4AWR0_THETH</name>
<evidence type="ECO:0000313" key="1">
    <source>
        <dbReference type="EMBL" id="VCU55006.1"/>
    </source>
</evidence>
<sequence>MPKTKEPRLKALLKSPEWRRLAEAMALEPPEGPKPRFKPWRPRVKGVPLDAVLQDLRR</sequence>
<dbReference type="Proteomes" id="UP000279841">
    <property type="component" value="Plasmid 4"/>
</dbReference>
<dbReference type="RefSeq" id="WP_167345978.1">
    <property type="nucleotide sequence ID" value="NZ_AP025619.1"/>
</dbReference>
<gene>
    <name evidence="1" type="ORF">TTHNP4_00470</name>
</gene>
<geneLocation type="plasmid" evidence="1 2">
    <name>4</name>
</geneLocation>